<keyword evidence="3" id="KW-0378">Hydrolase</keyword>
<dbReference type="InterPro" id="IPR017867">
    <property type="entry name" value="Tyr_phospatase_low_mol_wt"/>
</dbReference>
<comment type="similarity">
    <text evidence="1">Belongs to the low molecular weight phosphotyrosine protein phosphatase family.</text>
</comment>
<dbReference type="Pfam" id="PF01451">
    <property type="entry name" value="LMWPc"/>
    <property type="match status" value="1"/>
</dbReference>
<evidence type="ECO:0000256" key="4">
    <source>
        <dbReference type="ARBA" id="ARBA00022912"/>
    </source>
</evidence>
<dbReference type="InterPro" id="IPR036196">
    <property type="entry name" value="Ptyr_pPase_sf"/>
</dbReference>
<dbReference type="GO" id="GO:0004725">
    <property type="term" value="F:protein tyrosine phosphatase activity"/>
    <property type="evidence" value="ECO:0007669"/>
    <property type="project" value="UniProtKB-EC"/>
</dbReference>
<sequence length="103" mass="12384">MNGVDISYQQARQFTKHDILHFDKIYVMDSNNYEDVKMMSQDLWNEDKVDLLLNELYPFENREVPDPWYGTEEGYHRVYKLIDEACDNIISNYSEPQLKNKNL</sequence>
<keyword evidence="4" id="KW-0904">Protein phosphatase</keyword>
<dbReference type="EC" id="3.1.3.48" evidence="2"/>
<dbReference type="PANTHER" id="PTHR11717">
    <property type="entry name" value="LOW MOLECULAR WEIGHT PROTEIN TYROSINE PHOSPHATASE"/>
    <property type="match status" value="1"/>
</dbReference>
<dbReference type="SUPFAM" id="SSF52788">
    <property type="entry name" value="Phosphotyrosine protein phosphatases I"/>
    <property type="match status" value="1"/>
</dbReference>
<feature type="domain" description="Phosphotyrosine protein phosphatase I" evidence="5">
    <location>
        <begin position="2"/>
        <end position="88"/>
    </location>
</feature>
<dbReference type="InterPro" id="IPR023485">
    <property type="entry name" value="Ptyr_pPase"/>
</dbReference>
<evidence type="ECO:0000256" key="3">
    <source>
        <dbReference type="ARBA" id="ARBA00022801"/>
    </source>
</evidence>
<evidence type="ECO:0000259" key="5">
    <source>
        <dbReference type="Pfam" id="PF01451"/>
    </source>
</evidence>
<comment type="caution">
    <text evidence="6">The sequence shown here is derived from an EMBL/GenBank/DDBJ whole genome shotgun (WGS) entry which is preliminary data.</text>
</comment>
<accession>A0A1J5SIU5</accession>
<evidence type="ECO:0000256" key="1">
    <source>
        <dbReference type="ARBA" id="ARBA00011063"/>
    </source>
</evidence>
<organism evidence="6">
    <name type="scientific">mine drainage metagenome</name>
    <dbReference type="NCBI Taxonomy" id="410659"/>
    <lineage>
        <taxon>unclassified sequences</taxon>
        <taxon>metagenomes</taxon>
        <taxon>ecological metagenomes</taxon>
    </lineage>
</organism>
<name>A0A1J5SIU5_9ZZZZ</name>
<dbReference type="PRINTS" id="PR00719">
    <property type="entry name" value="LMWPTPASE"/>
</dbReference>
<dbReference type="AlphaFoldDB" id="A0A1J5SIU5"/>
<dbReference type="Gene3D" id="3.40.50.2300">
    <property type="match status" value="1"/>
</dbReference>
<proteinExistence type="inferred from homology"/>
<evidence type="ECO:0000313" key="6">
    <source>
        <dbReference type="EMBL" id="OIR08377.1"/>
    </source>
</evidence>
<dbReference type="PANTHER" id="PTHR11717:SF7">
    <property type="entry name" value="LOW MOLECULAR WEIGHT PHOSPHOTYROSINE PROTEIN PHOSPHATASE"/>
    <property type="match status" value="1"/>
</dbReference>
<reference evidence="6" key="1">
    <citation type="submission" date="2016-10" db="EMBL/GenBank/DDBJ databases">
        <title>Sequence of Gallionella enrichment culture.</title>
        <authorList>
            <person name="Poehlein A."/>
            <person name="Muehling M."/>
            <person name="Daniel R."/>
        </authorList>
    </citation>
    <scope>NUCLEOTIDE SEQUENCE</scope>
</reference>
<dbReference type="InterPro" id="IPR050438">
    <property type="entry name" value="LMW_PTPase"/>
</dbReference>
<evidence type="ECO:0000256" key="2">
    <source>
        <dbReference type="ARBA" id="ARBA00013064"/>
    </source>
</evidence>
<protein>
    <recommendedName>
        <fullName evidence="2">protein-tyrosine-phosphatase</fullName>
        <ecNumber evidence="2">3.1.3.48</ecNumber>
    </recommendedName>
</protein>
<gene>
    <name evidence="6" type="ORF">GALL_95450</name>
</gene>
<dbReference type="EMBL" id="MLJW01000032">
    <property type="protein sequence ID" value="OIR08377.1"/>
    <property type="molecule type" value="Genomic_DNA"/>
</dbReference>